<dbReference type="Gene3D" id="2.60.40.3210">
    <property type="entry name" value="Zona pellucida, ZP-N domain"/>
    <property type="match status" value="1"/>
</dbReference>
<evidence type="ECO:0000256" key="15">
    <source>
        <dbReference type="ARBA" id="ARBA00042273"/>
    </source>
</evidence>
<dbReference type="GO" id="GO:0035804">
    <property type="term" value="F:structural constituent of egg coat"/>
    <property type="evidence" value="ECO:0007669"/>
    <property type="project" value="TreeGrafter"/>
</dbReference>
<dbReference type="InterPro" id="IPR055355">
    <property type="entry name" value="ZP-C"/>
</dbReference>
<protein>
    <recommendedName>
        <fullName evidence="14">Zona pellucida sperm-binding protein 4</fullName>
    </recommendedName>
    <alternativeName>
        <fullName evidence="16">Zona pellucida glycoprotein 4</fullName>
    </alternativeName>
    <alternativeName>
        <fullName evidence="15">Zona pellucida protein B</fullName>
    </alternativeName>
</protein>
<keyword evidence="4" id="KW-0272">Extracellular matrix</keyword>
<comment type="subcellular location">
    <subcellularLocation>
        <location evidence="1">Cell membrane</location>
        <topology evidence="1">Single-pass type I membrane protein</topology>
    </subcellularLocation>
    <subcellularLocation>
        <location evidence="12">Zona pellucida</location>
    </subcellularLocation>
</comment>
<reference evidence="20 21" key="1">
    <citation type="submission" date="2021-06" db="EMBL/GenBank/DDBJ databases">
        <authorList>
            <person name="Palmer J.M."/>
        </authorList>
    </citation>
    <scope>NUCLEOTIDE SEQUENCE [LARGE SCALE GENOMIC DNA]</scope>
    <source>
        <strain evidence="20 21">MEX-2019</strain>
        <tissue evidence="20">Muscle</tissue>
    </source>
</reference>
<evidence type="ECO:0000256" key="17">
    <source>
        <dbReference type="SAM" id="MobiDB-lite"/>
    </source>
</evidence>
<dbReference type="InterPro" id="IPR044913">
    <property type="entry name" value="P_trefoil_dom_sf"/>
</dbReference>
<evidence type="ECO:0000256" key="13">
    <source>
        <dbReference type="ARBA" id="ARBA00037545"/>
    </source>
</evidence>
<dbReference type="SUPFAM" id="SSF57492">
    <property type="entry name" value="Trefoil"/>
    <property type="match status" value="1"/>
</dbReference>
<feature type="domain" description="ZP" evidence="19">
    <location>
        <begin position="102"/>
        <end position="372"/>
    </location>
</feature>
<organism evidence="20 21">
    <name type="scientific">Crenichthys baileyi</name>
    <name type="common">White River springfish</name>
    <dbReference type="NCBI Taxonomy" id="28760"/>
    <lineage>
        <taxon>Eukaryota</taxon>
        <taxon>Metazoa</taxon>
        <taxon>Chordata</taxon>
        <taxon>Craniata</taxon>
        <taxon>Vertebrata</taxon>
        <taxon>Euteleostomi</taxon>
        <taxon>Actinopterygii</taxon>
        <taxon>Neopterygii</taxon>
        <taxon>Teleostei</taxon>
        <taxon>Neoteleostei</taxon>
        <taxon>Acanthomorphata</taxon>
        <taxon>Ovalentaria</taxon>
        <taxon>Atherinomorphae</taxon>
        <taxon>Cyprinodontiformes</taxon>
        <taxon>Goodeidae</taxon>
        <taxon>Crenichthys</taxon>
    </lineage>
</organism>
<gene>
    <name evidence="20" type="ORF">CRENBAI_014796</name>
</gene>
<keyword evidence="11" id="KW-0278">Fertilization</keyword>
<feature type="compositionally biased region" description="Low complexity" evidence="17">
    <location>
        <begin position="48"/>
        <end position="74"/>
    </location>
</feature>
<dbReference type="InterPro" id="IPR000519">
    <property type="entry name" value="P_trefoil_dom"/>
</dbReference>
<dbReference type="InterPro" id="IPR055356">
    <property type="entry name" value="ZP-N"/>
</dbReference>
<evidence type="ECO:0000256" key="2">
    <source>
        <dbReference type="ARBA" id="ARBA00022475"/>
    </source>
</evidence>
<dbReference type="PANTHER" id="PTHR23343">
    <property type="entry name" value="ZONA PELLUCIDA SPERM-BINDING PROTEIN"/>
    <property type="match status" value="1"/>
</dbReference>
<comment type="caution">
    <text evidence="20">The sequence shown here is derived from an EMBL/GenBank/DDBJ whole genome shotgun (WGS) entry which is preliminary data.</text>
</comment>
<accession>A0AAV9QW99</accession>
<evidence type="ECO:0000256" key="4">
    <source>
        <dbReference type="ARBA" id="ARBA00022530"/>
    </source>
</evidence>
<dbReference type="Pfam" id="PF00100">
    <property type="entry name" value="Zona_pellucida"/>
    <property type="match status" value="1"/>
</dbReference>
<feature type="compositionally biased region" description="Pro residues" evidence="17">
    <location>
        <begin position="29"/>
        <end position="47"/>
    </location>
</feature>
<keyword evidence="7" id="KW-1133">Transmembrane helix</keyword>
<dbReference type="GO" id="GO:0007339">
    <property type="term" value="P:binding of sperm to zona pellucida"/>
    <property type="evidence" value="ECO:0007669"/>
    <property type="project" value="TreeGrafter"/>
</dbReference>
<dbReference type="Pfam" id="PF23344">
    <property type="entry name" value="ZP-N"/>
    <property type="match status" value="1"/>
</dbReference>
<feature type="signal peptide" evidence="18">
    <location>
        <begin position="1"/>
        <end position="20"/>
    </location>
</feature>
<evidence type="ECO:0000313" key="20">
    <source>
        <dbReference type="EMBL" id="KAK5600564.1"/>
    </source>
</evidence>
<keyword evidence="18" id="KW-0732">Signal</keyword>
<dbReference type="PROSITE" id="PS51034">
    <property type="entry name" value="ZP_2"/>
    <property type="match status" value="1"/>
</dbReference>
<keyword evidence="2" id="KW-1003">Cell membrane</keyword>
<keyword evidence="5" id="KW-0165">Cleavage on pair of basic residues</keyword>
<comment type="function">
    <text evidence="13">Component of the zona pellucida, an extracellular matrix surrounding oocytes which mediates sperm binding, induction of the acrosome reaction and prevents post-fertilization polyspermy. The zona pellucida is composed of 3 to 4 glycoproteins, ZP1, ZP2, ZP3, and ZP4. ZP4 may act as a sperm receptor.</text>
</comment>
<keyword evidence="3" id="KW-0964">Secreted</keyword>
<evidence type="ECO:0000256" key="10">
    <source>
        <dbReference type="ARBA" id="ARBA00023180"/>
    </source>
</evidence>
<dbReference type="InterPro" id="IPR001507">
    <property type="entry name" value="ZP_dom"/>
</dbReference>
<evidence type="ECO:0000256" key="9">
    <source>
        <dbReference type="ARBA" id="ARBA00023157"/>
    </source>
</evidence>
<evidence type="ECO:0000256" key="3">
    <source>
        <dbReference type="ARBA" id="ARBA00022525"/>
    </source>
</evidence>
<dbReference type="GO" id="GO:0060468">
    <property type="term" value="P:prevention of polyspermy"/>
    <property type="evidence" value="ECO:0007669"/>
    <property type="project" value="TreeGrafter"/>
</dbReference>
<keyword evidence="6" id="KW-0812">Transmembrane</keyword>
<proteinExistence type="predicted"/>
<dbReference type="AlphaFoldDB" id="A0AAV9QW99"/>
<feature type="region of interest" description="Disordered" evidence="17">
    <location>
        <begin position="350"/>
        <end position="372"/>
    </location>
</feature>
<dbReference type="GO" id="GO:0005886">
    <property type="term" value="C:plasma membrane"/>
    <property type="evidence" value="ECO:0007669"/>
    <property type="project" value="UniProtKB-SubCell"/>
</dbReference>
<evidence type="ECO:0000256" key="1">
    <source>
        <dbReference type="ARBA" id="ARBA00004251"/>
    </source>
</evidence>
<evidence type="ECO:0000256" key="12">
    <source>
        <dbReference type="ARBA" id="ARBA00024183"/>
    </source>
</evidence>
<feature type="region of interest" description="Disordered" evidence="17">
    <location>
        <begin position="29"/>
        <end position="74"/>
    </location>
</feature>
<dbReference type="PANTHER" id="PTHR23343:SF31">
    <property type="entry name" value="ZONA PELLUCIDA SPERM-BINDING PROTEIN 4"/>
    <property type="match status" value="1"/>
</dbReference>
<feature type="chain" id="PRO_5043530194" description="Zona pellucida sperm-binding protein 4" evidence="18">
    <location>
        <begin position="21"/>
        <end position="372"/>
    </location>
</feature>
<evidence type="ECO:0000259" key="19">
    <source>
        <dbReference type="PROSITE" id="PS51034"/>
    </source>
</evidence>
<name>A0AAV9QW99_9TELE</name>
<dbReference type="CDD" id="cd00111">
    <property type="entry name" value="Trefoil"/>
    <property type="match status" value="1"/>
</dbReference>
<evidence type="ECO:0000256" key="14">
    <source>
        <dbReference type="ARBA" id="ARBA00040238"/>
    </source>
</evidence>
<sequence>MNLIYFCLLAVAIHGYLAVAQKPENPPVKPHPPLFPWSSKPQPPLQPQYPQYPQTPQQPQQPQQPQYPQQPQQPHISATECEAIHCCFDGRMCYYGKSVTLQCTKDGQFIIVVARDATLPHIDLESVHLLGSGPNCSPVGTTSAFAIYQFPVTACGTVMTEEPGVIVYENRMSSSYEVAVGPYGAITRDSQYELFVQCRYIGTSVEALVIEVGLLPPPPGIAAPGPLRVELRLGNGQCAVKGCFEEQVAYTSYYTDADYPVTKVLRDPVYVEVHILERTDPNIVLTLGRCWATDSPFPQSLPQWDLLIDGCPYRDDHYLTNLIPVDASSGLVYPTHYRRFVFKMFTFVSGGRSDPSKKGPADPSWTPLHEKV</sequence>
<evidence type="ECO:0000256" key="16">
    <source>
        <dbReference type="ARBA" id="ARBA00042573"/>
    </source>
</evidence>
<dbReference type="InterPro" id="IPR051148">
    <property type="entry name" value="Zona_Pellucida_Domain_gp"/>
</dbReference>
<dbReference type="EMBL" id="JAHHUM010002884">
    <property type="protein sequence ID" value="KAK5600564.1"/>
    <property type="molecule type" value="Genomic_DNA"/>
</dbReference>
<evidence type="ECO:0000256" key="7">
    <source>
        <dbReference type="ARBA" id="ARBA00022989"/>
    </source>
</evidence>
<dbReference type="GO" id="GO:0035805">
    <property type="term" value="C:egg coat"/>
    <property type="evidence" value="ECO:0007669"/>
    <property type="project" value="UniProtKB-SubCell"/>
</dbReference>
<dbReference type="Gene3D" id="2.60.40.4100">
    <property type="entry name" value="Zona pellucida, ZP-C domain"/>
    <property type="match status" value="1"/>
</dbReference>
<dbReference type="SMART" id="SM00241">
    <property type="entry name" value="ZP"/>
    <property type="match status" value="1"/>
</dbReference>
<evidence type="ECO:0000256" key="6">
    <source>
        <dbReference type="ARBA" id="ARBA00022692"/>
    </source>
</evidence>
<evidence type="ECO:0000256" key="11">
    <source>
        <dbReference type="ARBA" id="ARBA00023279"/>
    </source>
</evidence>
<keyword evidence="21" id="KW-1185">Reference proteome</keyword>
<dbReference type="GO" id="GO:0032190">
    <property type="term" value="F:acrosin binding"/>
    <property type="evidence" value="ECO:0007669"/>
    <property type="project" value="TreeGrafter"/>
</dbReference>
<keyword evidence="10" id="KW-0325">Glycoprotein</keyword>
<dbReference type="InterPro" id="IPR042235">
    <property type="entry name" value="ZP-C_dom"/>
</dbReference>
<keyword evidence="8" id="KW-0472">Membrane</keyword>
<dbReference type="Proteomes" id="UP001311232">
    <property type="component" value="Unassembled WGS sequence"/>
</dbReference>
<evidence type="ECO:0000256" key="5">
    <source>
        <dbReference type="ARBA" id="ARBA00022685"/>
    </source>
</evidence>
<evidence type="ECO:0000256" key="18">
    <source>
        <dbReference type="SAM" id="SignalP"/>
    </source>
</evidence>
<evidence type="ECO:0000256" key="8">
    <source>
        <dbReference type="ARBA" id="ARBA00023136"/>
    </source>
</evidence>
<keyword evidence="9" id="KW-1015">Disulfide bond</keyword>
<evidence type="ECO:0000313" key="21">
    <source>
        <dbReference type="Proteomes" id="UP001311232"/>
    </source>
</evidence>